<dbReference type="InterPro" id="IPR021109">
    <property type="entry name" value="Peptidase_aspartic_dom_sf"/>
</dbReference>
<dbReference type="Gene3D" id="2.40.70.10">
    <property type="entry name" value="Acid Proteases"/>
    <property type="match status" value="1"/>
</dbReference>
<dbReference type="AlphaFoldDB" id="A0A1C7MU39"/>
<feature type="non-terminal residue" evidence="2">
    <location>
        <position position="290"/>
    </location>
</feature>
<gene>
    <name evidence="2" type="ORF">A0J61_11580</name>
</gene>
<reference evidence="2 3" key="1">
    <citation type="submission" date="2016-03" db="EMBL/GenBank/DDBJ databases">
        <title>Choanephora cucurbitarum.</title>
        <authorList>
            <person name="Min B."/>
            <person name="Park H."/>
            <person name="Park J.-H."/>
            <person name="Shin H.-D."/>
            <person name="Choi I.-G."/>
        </authorList>
    </citation>
    <scope>NUCLEOTIDE SEQUENCE [LARGE SCALE GENOMIC DNA]</scope>
    <source>
        <strain evidence="2 3">KUS-F28377</strain>
    </source>
</reference>
<dbReference type="InParanoid" id="A0A1C7MU39"/>
<dbReference type="SUPFAM" id="SSF50630">
    <property type="entry name" value="Acid proteases"/>
    <property type="match status" value="1"/>
</dbReference>
<dbReference type="OrthoDB" id="5599418at2759"/>
<feature type="region of interest" description="Disordered" evidence="1">
    <location>
        <begin position="1"/>
        <end position="39"/>
    </location>
</feature>
<comment type="caution">
    <text evidence="2">The sequence shown here is derived from an EMBL/GenBank/DDBJ whole genome shotgun (WGS) entry which is preliminary data.</text>
</comment>
<evidence type="ECO:0000256" key="1">
    <source>
        <dbReference type="SAM" id="MobiDB-lite"/>
    </source>
</evidence>
<dbReference type="EMBL" id="LUGH01002219">
    <property type="protein sequence ID" value="OBZ80371.1"/>
    <property type="molecule type" value="Genomic_DNA"/>
</dbReference>
<dbReference type="Proteomes" id="UP000093000">
    <property type="component" value="Unassembled WGS sequence"/>
</dbReference>
<evidence type="ECO:0000313" key="3">
    <source>
        <dbReference type="Proteomes" id="UP000093000"/>
    </source>
</evidence>
<evidence type="ECO:0000313" key="2">
    <source>
        <dbReference type="EMBL" id="OBZ80371.1"/>
    </source>
</evidence>
<dbReference type="CDD" id="cd00303">
    <property type="entry name" value="retropepsin_like"/>
    <property type="match status" value="1"/>
</dbReference>
<keyword evidence="3" id="KW-1185">Reference proteome</keyword>
<accession>A0A1C7MU39</accession>
<sequence length="290" mass="32505">MPDHNEKKDKRPKNLGTHRSNLQQVTSVQSGSISSDSNEKIDENDLLDFTDNIFYNLCNQNSQGYIEEEEQFVPNAMGRLRGRTNFSLPCVIKPTSNTNAANTTVLIDTGAMISSISEEEATRLGLQVEDAPPIRITYGNSSSDVSGEAVRMPCEIQRVDYGLVYLRTVKKQNVPILLGMDWLLKTRVLVDPYEKTLIPRDKLLDLVSLNNQQVKEITASIQKVAETPTEIQAILLLLPKLYNEEEVQTITNAPISHRIDTGDTNPIVKKGRRLSPKESQVVETEVEKLL</sequence>
<dbReference type="Pfam" id="PF08284">
    <property type="entry name" value="RVP_2"/>
    <property type="match status" value="1"/>
</dbReference>
<name>A0A1C7MU39_9FUNG</name>
<proteinExistence type="predicted"/>
<protein>
    <submittedName>
        <fullName evidence="2">Uncharacterized protein</fullName>
    </submittedName>
</protein>
<organism evidence="2 3">
    <name type="scientific">Choanephora cucurbitarum</name>
    <dbReference type="NCBI Taxonomy" id="101091"/>
    <lineage>
        <taxon>Eukaryota</taxon>
        <taxon>Fungi</taxon>
        <taxon>Fungi incertae sedis</taxon>
        <taxon>Mucoromycota</taxon>
        <taxon>Mucoromycotina</taxon>
        <taxon>Mucoromycetes</taxon>
        <taxon>Mucorales</taxon>
        <taxon>Mucorineae</taxon>
        <taxon>Choanephoraceae</taxon>
        <taxon>Choanephoroideae</taxon>
        <taxon>Choanephora</taxon>
    </lineage>
</organism>
<feature type="compositionally biased region" description="Polar residues" evidence="1">
    <location>
        <begin position="17"/>
        <end position="36"/>
    </location>
</feature>